<dbReference type="SUPFAM" id="SSF54637">
    <property type="entry name" value="Thioesterase/thiol ester dehydrase-isomerase"/>
    <property type="match status" value="1"/>
</dbReference>
<reference evidence="1" key="1">
    <citation type="journal article" date="2014" name="Int. J. Syst. Evol. Microbiol.">
        <title>Complete genome sequence of Corynebacterium casei LMG S-19264T (=DSM 44701T), isolated from a smear-ripened cheese.</title>
        <authorList>
            <consortium name="US DOE Joint Genome Institute (JGI-PGF)"/>
            <person name="Walter F."/>
            <person name="Albersmeier A."/>
            <person name="Kalinowski J."/>
            <person name="Ruckert C."/>
        </authorList>
    </citation>
    <scope>NUCLEOTIDE SEQUENCE</scope>
    <source>
        <strain evidence="1">KCTC 32513</strain>
    </source>
</reference>
<dbReference type="Pfam" id="PF13279">
    <property type="entry name" value="4HBT_2"/>
    <property type="match status" value="1"/>
</dbReference>
<evidence type="ECO:0000313" key="1">
    <source>
        <dbReference type="EMBL" id="GHA94815.1"/>
    </source>
</evidence>
<name>A0A8J3CRH0_9PROT</name>
<proteinExistence type="predicted"/>
<protein>
    <submittedName>
        <fullName evidence="1">Uncharacterized protein</fullName>
    </submittedName>
</protein>
<evidence type="ECO:0000313" key="2">
    <source>
        <dbReference type="Proteomes" id="UP000634004"/>
    </source>
</evidence>
<reference evidence="1" key="2">
    <citation type="submission" date="2020-09" db="EMBL/GenBank/DDBJ databases">
        <authorList>
            <person name="Sun Q."/>
            <person name="Kim S."/>
        </authorList>
    </citation>
    <scope>NUCLEOTIDE SEQUENCE</scope>
    <source>
        <strain evidence="1">KCTC 32513</strain>
    </source>
</reference>
<dbReference type="Proteomes" id="UP000634004">
    <property type="component" value="Unassembled WGS sequence"/>
</dbReference>
<organism evidence="1 2">
    <name type="scientific">Algimonas arctica</name>
    <dbReference type="NCBI Taxonomy" id="1479486"/>
    <lineage>
        <taxon>Bacteria</taxon>
        <taxon>Pseudomonadati</taxon>
        <taxon>Pseudomonadota</taxon>
        <taxon>Alphaproteobacteria</taxon>
        <taxon>Maricaulales</taxon>
        <taxon>Robiginitomaculaceae</taxon>
        <taxon>Algimonas</taxon>
    </lineage>
</organism>
<dbReference type="AlphaFoldDB" id="A0A8J3CRH0"/>
<sequence length="157" mass="17724">MTDNSTGLNLLSGYRIDPRWLNRDLYHQAVSVRPRFQDLDPLNQVNNVAMAALFEDARVQFNHPMRKHFQTKTVRTMVAGQTLNYINECHLRPALTFHMGIGKIGTSSWVMQACAYQDETPVLLAIATMVATQGGKACPIPETLHAMISERRMLVPE</sequence>
<comment type="caution">
    <text evidence="1">The sequence shown here is derived from an EMBL/GenBank/DDBJ whole genome shotgun (WGS) entry which is preliminary data.</text>
</comment>
<dbReference type="Gene3D" id="3.10.129.10">
    <property type="entry name" value="Hotdog Thioesterase"/>
    <property type="match status" value="1"/>
</dbReference>
<keyword evidence="2" id="KW-1185">Reference proteome</keyword>
<dbReference type="CDD" id="cd00586">
    <property type="entry name" value="4HBT"/>
    <property type="match status" value="1"/>
</dbReference>
<dbReference type="InterPro" id="IPR029069">
    <property type="entry name" value="HotDog_dom_sf"/>
</dbReference>
<dbReference type="RefSeq" id="WP_189497461.1">
    <property type="nucleotide sequence ID" value="NZ_BMZH01000006.1"/>
</dbReference>
<gene>
    <name evidence="1" type="ORF">GCM10009069_17260</name>
</gene>
<accession>A0A8J3CRH0</accession>
<dbReference type="EMBL" id="BMZH01000006">
    <property type="protein sequence ID" value="GHA94815.1"/>
    <property type="molecule type" value="Genomic_DNA"/>
</dbReference>